<dbReference type="AlphaFoldDB" id="A0A6G1SHC8"/>
<feature type="transmembrane region" description="Helical" evidence="7">
    <location>
        <begin position="312"/>
        <end position="329"/>
    </location>
</feature>
<sequence length="383" mass="42414">MTSTSYTSQVATTMNEKLTKSFLDVATSDGTFVMWLQAFISVIIISICGLVPIVCMPRLQRTRYQNDLLQFLIGLAIGTLTADALLHLLPISGQHRHSHHIDRNLAHNLSNIVATNKTEAMQSSSSSSRQHDVHDDDDHHNHDEGFWFGFMALVGIIGFLVLERLMVLVTDACTHREHRLAHTDAKDDSNEPPKDLPLTDPHLHHHQNHHQHQHHHLNNKTRSFMFMIITGDGLHNFFDGIAIGVSYSSSFTVGISTSIAILCHELPHEIGDFAVLIKSGMPIKRAVLYNTLSSILCLLGATTGVFIGKIDIGWVSALIAGMFLYISLVDMMPQLDCYPAKPVGVRALKLLVQVSGIVLGVLIMSLIATYESKLHSLLASYNH</sequence>
<keyword evidence="5 7" id="KW-0472">Membrane</keyword>
<dbReference type="InterPro" id="IPR050799">
    <property type="entry name" value="ZIP_Transporter"/>
</dbReference>
<feature type="region of interest" description="Disordered" evidence="6">
    <location>
        <begin position="118"/>
        <end position="137"/>
    </location>
</feature>
<feature type="compositionally biased region" description="Basic and acidic residues" evidence="6">
    <location>
        <begin position="180"/>
        <end position="194"/>
    </location>
</feature>
<proteinExistence type="inferred from homology"/>
<dbReference type="GO" id="GO:0071578">
    <property type="term" value="P:zinc ion import across plasma membrane"/>
    <property type="evidence" value="ECO:0007669"/>
    <property type="project" value="TreeGrafter"/>
</dbReference>
<evidence type="ECO:0000256" key="2">
    <source>
        <dbReference type="ARBA" id="ARBA00006939"/>
    </source>
</evidence>
<reference evidence="8" key="1">
    <citation type="submission" date="2018-10" db="EMBL/GenBank/DDBJ databases">
        <title>Transcriptome assembly of Aceria tosichella (Wheat curl mite) Type 2.</title>
        <authorList>
            <person name="Scully E.D."/>
            <person name="Geib S.M."/>
            <person name="Palmer N.A."/>
            <person name="Gupta A.K."/>
            <person name="Sarath G."/>
            <person name="Tatineni S."/>
        </authorList>
    </citation>
    <scope>NUCLEOTIDE SEQUENCE</scope>
    <source>
        <strain evidence="8">LincolnNE</strain>
    </source>
</reference>
<dbReference type="PANTHER" id="PTHR12191">
    <property type="entry name" value="SOLUTE CARRIER FAMILY 39"/>
    <property type="match status" value="1"/>
</dbReference>
<dbReference type="GO" id="GO:0030003">
    <property type="term" value="P:intracellular monoatomic cation homeostasis"/>
    <property type="evidence" value="ECO:0007669"/>
    <property type="project" value="TreeGrafter"/>
</dbReference>
<evidence type="ECO:0000256" key="7">
    <source>
        <dbReference type="SAM" id="Phobius"/>
    </source>
</evidence>
<evidence type="ECO:0000313" key="8">
    <source>
        <dbReference type="EMBL" id="MDE49885.1"/>
    </source>
</evidence>
<protein>
    <submittedName>
        <fullName evidence="8">Zinc transporter ZIP6</fullName>
    </submittedName>
</protein>
<accession>A0A6G1SHC8</accession>
<dbReference type="EMBL" id="GGYP01005114">
    <property type="protein sequence ID" value="MDE49885.1"/>
    <property type="molecule type" value="Transcribed_RNA"/>
</dbReference>
<feature type="transmembrane region" description="Helical" evidence="7">
    <location>
        <begin position="145"/>
        <end position="162"/>
    </location>
</feature>
<feature type="transmembrane region" description="Helical" evidence="7">
    <location>
        <begin position="350"/>
        <end position="370"/>
    </location>
</feature>
<dbReference type="PANTHER" id="PTHR12191:SF37">
    <property type="entry name" value="ZINC TRANSPORTER FOI"/>
    <property type="match status" value="1"/>
</dbReference>
<keyword evidence="4 7" id="KW-1133">Transmembrane helix</keyword>
<comment type="similarity">
    <text evidence="2">Belongs to the ZIP transporter (TC 2.A.5) family.</text>
</comment>
<gene>
    <name evidence="8" type="primary">Slc39a6</name>
    <name evidence="8" type="ORF">g.18007</name>
</gene>
<feature type="transmembrane region" description="Helical" evidence="7">
    <location>
        <begin position="287"/>
        <end position="306"/>
    </location>
</feature>
<feature type="transmembrane region" description="Helical" evidence="7">
    <location>
        <begin position="68"/>
        <end position="89"/>
    </location>
</feature>
<dbReference type="Pfam" id="PF02535">
    <property type="entry name" value="Zip"/>
    <property type="match status" value="1"/>
</dbReference>
<evidence type="ECO:0000256" key="4">
    <source>
        <dbReference type="ARBA" id="ARBA00022989"/>
    </source>
</evidence>
<dbReference type="InterPro" id="IPR003689">
    <property type="entry name" value="ZIP"/>
</dbReference>
<feature type="transmembrane region" description="Helical" evidence="7">
    <location>
        <begin position="32"/>
        <end position="56"/>
    </location>
</feature>
<keyword evidence="3 7" id="KW-0812">Transmembrane</keyword>
<comment type="subcellular location">
    <subcellularLocation>
        <location evidence="1">Membrane</location>
        <topology evidence="1">Multi-pass membrane protein</topology>
    </subcellularLocation>
</comment>
<dbReference type="GO" id="GO:0005886">
    <property type="term" value="C:plasma membrane"/>
    <property type="evidence" value="ECO:0007669"/>
    <property type="project" value="TreeGrafter"/>
</dbReference>
<evidence type="ECO:0000256" key="3">
    <source>
        <dbReference type="ARBA" id="ARBA00022692"/>
    </source>
</evidence>
<dbReference type="GO" id="GO:0140410">
    <property type="term" value="F:monoatomic cation:bicarbonate symporter activity"/>
    <property type="evidence" value="ECO:0007669"/>
    <property type="project" value="TreeGrafter"/>
</dbReference>
<evidence type="ECO:0000256" key="1">
    <source>
        <dbReference type="ARBA" id="ARBA00004141"/>
    </source>
</evidence>
<feature type="compositionally biased region" description="Basic residues" evidence="6">
    <location>
        <begin position="203"/>
        <end position="215"/>
    </location>
</feature>
<evidence type="ECO:0000256" key="5">
    <source>
        <dbReference type="ARBA" id="ARBA00023136"/>
    </source>
</evidence>
<evidence type="ECO:0000256" key="6">
    <source>
        <dbReference type="SAM" id="MobiDB-lite"/>
    </source>
</evidence>
<organism evidence="8">
    <name type="scientific">Aceria tosichella</name>
    <name type="common">wheat curl mite</name>
    <dbReference type="NCBI Taxonomy" id="561515"/>
    <lineage>
        <taxon>Eukaryota</taxon>
        <taxon>Metazoa</taxon>
        <taxon>Ecdysozoa</taxon>
        <taxon>Arthropoda</taxon>
        <taxon>Chelicerata</taxon>
        <taxon>Arachnida</taxon>
        <taxon>Acari</taxon>
        <taxon>Acariformes</taxon>
        <taxon>Trombidiformes</taxon>
        <taxon>Prostigmata</taxon>
        <taxon>Eupodina</taxon>
        <taxon>Eriophyoidea</taxon>
        <taxon>Eriophyidae</taxon>
        <taxon>Eriophyinae</taxon>
        <taxon>Aceriini</taxon>
        <taxon>Aceria</taxon>
    </lineage>
</organism>
<feature type="region of interest" description="Disordered" evidence="6">
    <location>
        <begin position="179"/>
        <end position="215"/>
    </location>
</feature>
<dbReference type="GO" id="GO:0005385">
    <property type="term" value="F:zinc ion transmembrane transporter activity"/>
    <property type="evidence" value="ECO:0007669"/>
    <property type="project" value="TreeGrafter"/>
</dbReference>
<name>A0A6G1SHC8_9ACAR</name>